<proteinExistence type="predicted"/>
<dbReference type="RefSeq" id="WP_001222608.1">
    <property type="nucleotide sequence ID" value="NZ_CP064084.1"/>
</dbReference>
<protein>
    <submittedName>
        <fullName evidence="1">Uncharacterized protein</fullName>
    </submittedName>
</protein>
<reference evidence="1 2" key="1">
    <citation type="submission" date="2019-09" db="EMBL/GenBank/DDBJ databases">
        <authorList>
            <person name="Geng P."/>
            <person name="Wan X."/>
            <person name="Zhou G."/>
            <person name="Yuan Z."/>
            <person name="Hu X."/>
        </authorList>
    </citation>
    <scope>NUCLEOTIDE SEQUENCE [LARGE SCALE GENOMIC DNA]</scope>
    <source>
        <strain evidence="1 2">EFR-4</strain>
    </source>
</reference>
<organism evidence="1 2">
    <name type="scientific">Bacillus paranthracis</name>
    <dbReference type="NCBI Taxonomy" id="2026186"/>
    <lineage>
        <taxon>Bacteria</taxon>
        <taxon>Bacillati</taxon>
        <taxon>Bacillota</taxon>
        <taxon>Bacilli</taxon>
        <taxon>Bacillales</taxon>
        <taxon>Bacillaceae</taxon>
        <taxon>Bacillus</taxon>
        <taxon>Bacillus cereus group</taxon>
    </lineage>
</organism>
<gene>
    <name evidence="1" type="ORF">FYW06_29225</name>
</gene>
<sequence>MRIQSHTCNEILKIDMSLEKEDKHAIIEKFEKQGFTNVHKLSYKRGSGEKRAQLTFLKSHQVEEIKGDNYVE</sequence>
<evidence type="ECO:0000313" key="1">
    <source>
        <dbReference type="EMBL" id="KAA8472185.1"/>
    </source>
</evidence>
<accession>A0A5M9GEN4</accession>
<evidence type="ECO:0000313" key="2">
    <source>
        <dbReference type="Proteomes" id="UP000325411"/>
    </source>
</evidence>
<name>A0A5M9GEN4_9BACI</name>
<comment type="caution">
    <text evidence="1">The sequence shown here is derived from an EMBL/GenBank/DDBJ whole genome shotgun (WGS) entry which is preliminary data.</text>
</comment>
<dbReference type="Proteomes" id="UP000325411">
    <property type="component" value="Unassembled WGS sequence"/>
</dbReference>
<dbReference type="EMBL" id="VXCE01000056">
    <property type="protein sequence ID" value="KAA8472185.1"/>
    <property type="molecule type" value="Genomic_DNA"/>
</dbReference>
<dbReference type="AlphaFoldDB" id="A0A5M9GEN4"/>